<dbReference type="InterPro" id="IPR043502">
    <property type="entry name" value="DNA/RNA_pol_sf"/>
</dbReference>
<reference evidence="1" key="1">
    <citation type="journal article" date="2021" name="Nat. Commun.">
        <title>Genomic analyses provide insights into spinach domestication and the genetic basis of agronomic traits.</title>
        <authorList>
            <person name="Cai X."/>
            <person name="Sun X."/>
            <person name="Xu C."/>
            <person name="Sun H."/>
            <person name="Wang X."/>
            <person name="Ge C."/>
            <person name="Zhang Z."/>
            <person name="Wang Q."/>
            <person name="Fei Z."/>
            <person name="Jiao C."/>
            <person name="Wang Q."/>
        </authorList>
    </citation>
    <scope>NUCLEOTIDE SEQUENCE [LARGE SCALE GENOMIC DNA]</scope>
    <source>
        <strain evidence="1">cv. Varoflay</strain>
    </source>
</reference>
<dbReference type="SUPFAM" id="SSF56672">
    <property type="entry name" value="DNA/RNA polymerases"/>
    <property type="match status" value="1"/>
</dbReference>
<dbReference type="RefSeq" id="XP_056697481.1">
    <property type="nucleotide sequence ID" value="XM_056841503.1"/>
</dbReference>
<keyword evidence="1" id="KW-1185">Reference proteome</keyword>
<organism evidence="1 2">
    <name type="scientific">Spinacia oleracea</name>
    <name type="common">Spinach</name>
    <dbReference type="NCBI Taxonomy" id="3562"/>
    <lineage>
        <taxon>Eukaryota</taxon>
        <taxon>Viridiplantae</taxon>
        <taxon>Streptophyta</taxon>
        <taxon>Embryophyta</taxon>
        <taxon>Tracheophyta</taxon>
        <taxon>Spermatophyta</taxon>
        <taxon>Magnoliopsida</taxon>
        <taxon>eudicotyledons</taxon>
        <taxon>Gunneridae</taxon>
        <taxon>Pentapetalae</taxon>
        <taxon>Caryophyllales</taxon>
        <taxon>Chenopodiaceae</taxon>
        <taxon>Chenopodioideae</taxon>
        <taxon>Anserineae</taxon>
        <taxon>Spinacia</taxon>
    </lineage>
</organism>
<sequence length="186" mass="21090">MLRKKWSSLDPQVKERGNLSHWQLAVAQDDDINIAAVYVDDVILTGTNIQKLDALKAYLNKEFSIKDLDGIILSQKKFTRELLHECNLDLSKKAITPLPLNVKLTKDDGELYTDTEKYRRSIIGYVLLLGGSPISWKSKKQSTFSKSFAEAEYRAMVAAASEVTWMVNLHADMGIINLKRAYHFAL</sequence>
<dbReference type="Proteomes" id="UP000813463">
    <property type="component" value="Chromosome 4"/>
</dbReference>
<name>A0ABM3RPE5_SPIOL</name>
<evidence type="ECO:0000313" key="2">
    <source>
        <dbReference type="RefSeq" id="XP_056697481.1"/>
    </source>
</evidence>
<dbReference type="PANTHER" id="PTHR11439:SF469">
    <property type="entry name" value="REVERSE TRANSCRIPTASE TY1_COPIA-TYPE DOMAIN-CONTAINING PROTEIN"/>
    <property type="match status" value="1"/>
</dbReference>
<dbReference type="CDD" id="cd09272">
    <property type="entry name" value="RNase_HI_RT_Ty1"/>
    <property type="match status" value="1"/>
</dbReference>
<gene>
    <name evidence="2" type="primary">LOC130471406</name>
</gene>
<dbReference type="GeneID" id="130471406"/>
<proteinExistence type="predicted"/>
<dbReference type="PANTHER" id="PTHR11439">
    <property type="entry name" value="GAG-POL-RELATED RETROTRANSPOSON"/>
    <property type="match status" value="1"/>
</dbReference>
<reference evidence="2" key="2">
    <citation type="submission" date="2025-08" db="UniProtKB">
        <authorList>
            <consortium name="RefSeq"/>
        </authorList>
    </citation>
    <scope>IDENTIFICATION</scope>
    <source>
        <tissue evidence="2">Leaf</tissue>
    </source>
</reference>
<protein>
    <submittedName>
        <fullName evidence="2">Uncharacterized mitochondrial protein AtMg00810-like</fullName>
    </submittedName>
</protein>
<accession>A0ABM3RPE5</accession>
<evidence type="ECO:0000313" key="1">
    <source>
        <dbReference type="Proteomes" id="UP000813463"/>
    </source>
</evidence>